<keyword evidence="2" id="KW-1185">Reference proteome</keyword>
<gene>
    <name evidence="1" type="ORF">RDI58_009281</name>
</gene>
<sequence>MASNFEKSHCLIDNLKERINKLAFKTLRHNKIVSKGVRYKNLVKSDLLVEIVKASEIRPVPPKHERILVPEDIRMYDIIDVFDNDGWWIGFICGRHEENYKVYFPTTGENVAYSPHLLRFHQEWNKGNWISSN</sequence>
<name>A0AAN8U236_SOLBU</name>
<dbReference type="EMBL" id="JBANQN010000003">
    <property type="protein sequence ID" value="KAK6795826.1"/>
    <property type="molecule type" value="Genomic_DNA"/>
</dbReference>
<dbReference type="AlphaFoldDB" id="A0AAN8U236"/>
<evidence type="ECO:0000313" key="2">
    <source>
        <dbReference type="Proteomes" id="UP001371456"/>
    </source>
</evidence>
<evidence type="ECO:0008006" key="3">
    <source>
        <dbReference type="Google" id="ProtNLM"/>
    </source>
</evidence>
<protein>
    <recommendedName>
        <fullName evidence="3">Agenet domain-containing protein</fullName>
    </recommendedName>
</protein>
<proteinExistence type="predicted"/>
<dbReference type="PANTHER" id="PTHR31917:SF112">
    <property type="entry name" value="AGENET DOMAIN-CONTAINING PROTEIN"/>
    <property type="match status" value="1"/>
</dbReference>
<accession>A0AAN8U236</accession>
<comment type="caution">
    <text evidence="1">The sequence shown here is derived from an EMBL/GenBank/DDBJ whole genome shotgun (WGS) entry which is preliminary data.</text>
</comment>
<evidence type="ECO:0000313" key="1">
    <source>
        <dbReference type="EMBL" id="KAK6795826.1"/>
    </source>
</evidence>
<dbReference type="Proteomes" id="UP001371456">
    <property type="component" value="Unassembled WGS sequence"/>
</dbReference>
<reference evidence="1 2" key="1">
    <citation type="submission" date="2024-02" db="EMBL/GenBank/DDBJ databases">
        <title>de novo genome assembly of Solanum bulbocastanum strain 11H21.</title>
        <authorList>
            <person name="Hosaka A.J."/>
        </authorList>
    </citation>
    <scope>NUCLEOTIDE SEQUENCE [LARGE SCALE GENOMIC DNA]</scope>
    <source>
        <tissue evidence="1">Young leaves</tissue>
    </source>
</reference>
<dbReference type="PANTHER" id="PTHR31917">
    <property type="entry name" value="AGENET DOMAIN-CONTAINING PROTEIN-RELATED"/>
    <property type="match status" value="1"/>
</dbReference>
<organism evidence="1 2">
    <name type="scientific">Solanum bulbocastanum</name>
    <name type="common">Wild potato</name>
    <dbReference type="NCBI Taxonomy" id="147425"/>
    <lineage>
        <taxon>Eukaryota</taxon>
        <taxon>Viridiplantae</taxon>
        <taxon>Streptophyta</taxon>
        <taxon>Embryophyta</taxon>
        <taxon>Tracheophyta</taxon>
        <taxon>Spermatophyta</taxon>
        <taxon>Magnoliopsida</taxon>
        <taxon>eudicotyledons</taxon>
        <taxon>Gunneridae</taxon>
        <taxon>Pentapetalae</taxon>
        <taxon>asterids</taxon>
        <taxon>lamiids</taxon>
        <taxon>Solanales</taxon>
        <taxon>Solanaceae</taxon>
        <taxon>Solanoideae</taxon>
        <taxon>Solaneae</taxon>
        <taxon>Solanum</taxon>
    </lineage>
</organism>